<reference evidence="1 2" key="1">
    <citation type="submission" date="2021-06" db="EMBL/GenBank/DDBJ databases">
        <authorList>
            <person name="Palmer J.M."/>
        </authorList>
    </citation>
    <scope>NUCLEOTIDE SEQUENCE [LARGE SCALE GENOMIC DNA]</scope>
    <source>
        <strain evidence="1 2">GA_2019</strain>
        <tissue evidence="1">Muscle</tissue>
    </source>
</reference>
<name>A0ABV0PRB5_9TELE</name>
<keyword evidence="2" id="KW-1185">Reference proteome</keyword>
<proteinExistence type="predicted"/>
<dbReference type="EMBL" id="JAHRIO010082735">
    <property type="protein sequence ID" value="MEQ2186039.1"/>
    <property type="molecule type" value="Genomic_DNA"/>
</dbReference>
<evidence type="ECO:0000313" key="2">
    <source>
        <dbReference type="Proteomes" id="UP001476798"/>
    </source>
</evidence>
<comment type="caution">
    <text evidence="1">The sequence shown here is derived from an EMBL/GenBank/DDBJ whole genome shotgun (WGS) entry which is preliminary data.</text>
</comment>
<protein>
    <submittedName>
        <fullName evidence="1">Uncharacterized protein</fullName>
    </submittedName>
</protein>
<organism evidence="1 2">
    <name type="scientific">Goodea atripinnis</name>
    <dbReference type="NCBI Taxonomy" id="208336"/>
    <lineage>
        <taxon>Eukaryota</taxon>
        <taxon>Metazoa</taxon>
        <taxon>Chordata</taxon>
        <taxon>Craniata</taxon>
        <taxon>Vertebrata</taxon>
        <taxon>Euteleostomi</taxon>
        <taxon>Actinopterygii</taxon>
        <taxon>Neopterygii</taxon>
        <taxon>Teleostei</taxon>
        <taxon>Neoteleostei</taxon>
        <taxon>Acanthomorphata</taxon>
        <taxon>Ovalentaria</taxon>
        <taxon>Atherinomorphae</taxon>
        <taxon>Cyprinodontiformes</taxon>
        <taxon>Goodeidae</taxon>
        <taxon>Goodea</taxon>
    </lineage>
</organism>
<accession>A0ABV0PRB5</accession>
<gene>
    <name evidence="1" type="ORF">GOODEAATRI_024585</name>
</gene>
<dbReference type="Proteomes" id="UP001476798">
    <property type="component" value="Unassembled WGS sequence"/>
</dbReference>
<evidence type="ECO:0000313" key="1">
    <source>
        <dbReference type="EMBL" id="MEQ2186039.1"/>
    </source>
</evidence>
<sequence length="153" mass="17770">MLQQKNKKLRVKRKNKTCPEIKTSNLDLILDSLVQSPPGVVLLSTLSFLLLGSNGPPRWLYCVPFLNCWLCKLWVEFRIRFFYWLSAQHGFTFPDSSSDWLFGYVTAPFQEVIADSDKEKKGNRTTESRKIFLNQALSILHVLVPFFRYSASF</sequence>